<dbReference type="AlphaFoldDB" id="A0A7J9SL25"/>
<dbReference type="Proteomes" id="UP000546257">
    <property type="component" value="Unassembled WGS sequence"/>
</dbReference>
<dbReference type="PANTHER" id="PTHR43584:SF9">
    <property type="entry name" value="TRANSFERASE HEXAPEPTIDE REPEAT CONTAINING PROTEIN"/>
    <property type="match status" value="1"/>
</dbReference>
<dbReference type="PANTHER" id="PTHR43584">
    <property type="entry name" value="NUCLEOTIDYL TRANSFERASE"/>
    <property type="match status" value="1"/>
</dbReference>
<dbReference type="InterPro" id="IPR050065">
    <property type="entry name" value="GlmU-like"/>
</dbReference>
<organism evidence="3 4">
    <name type="scientific">Halobellus ruber</name>
    <dbReference type="NCBI Taxonomy" id="2761102"/>
    <lineage>
        <taxon>Archaea</taxon>
        <taxon>Methanobacteriati</taxon>
        <taxon>Methanobacteriota</taxon>
        <taxon>Stenosarchaea group</taxon>
        <taxon>Halobacteria</taxon>
        <taxon>Halobacteriales</taxon>
        <taxon>Haloferacaceae</taxon>
        <taxon>Halobellus</taxon>
    </lineage>
</organism>
<name>A0A7J9SL25_9EURY</name>
<evidence type="ECO:0008006" key="5">
    <source>
        <dbReference type="Google" id="ProtNLM"/>
    </source>
</evidence>
<dbReference type="GO" id="GO:0016746">
    <property type="term" value="F:acyltransferase activity"/>
    <property type="evidence" value="ECO:0007669"/>
    <property type="project" value="UniProtKB-KW"/>
</dbReference>
<dbReference type="SUPFAM" id="SSF51161">
    <property type="entry name" value="Trimeric LpxA-like enzymes"/>
    <property type="match status" value="1"/>
</dbReference>
<dbReference type="InterPro" id="IPR023917">
    <property type="entry name" value="Bifunctiontional_GlmU_bac-type"/>
</dbReference>
<keyword evidence="4" id="KW-1185">Reference proteome</keyword>
<evidence type="ECO:0000313" key="4">
    <source>
        <dbReference type="Proteomes" id="UP000546257"/>
    </source>
</evidence>
<proteinExistence type="predicted"/>
<dbReference type="NCBIfam" id="TIGR03991">
    <property type="entry name" value="alt_bact_glmU"/>
    <property type="match status" value="1"/>
</dbReference>
<dbReference type="RefSeq" id="WP_185193447.1">
    <property type="nucleotide sequence ID" value="NZ_JACKXD010000004.1"/>
</dbReference>
<evidence type="ECO:0000256" key="2">
    <source>
        <dbReference type="ARBA" id="ARBA00023315"/>
    </source>
</evidence>
<evidence type="ECO:0000256" key="1">
    <source>
        <dbReference type="ARBA" id="ARBA00022679"/>
    </source>
</evidence>
<keyword evidence="2" id="KW-0012">Acyltransferase</keyword>
<reference evidence="3 4" key="1">
    <citation type="submission" date="2020-08" db="EMBL/GenBank/DDBJ databases">
        <authorList>
            <person name="Seo M.-J."/>
        </authorList>
    </citation>
    <scope>NUCLEOTIDE SEQUENCE [LARGE SCALE GENOMIC DNA]</scope>
    <source>
        <strain evidence="3 4">MBLA0160</strain>
    </source>
</reference>
<dbReference type="Pfam" id="PF13562">
    <property type="entry name" value="NTP_transf_4"/>
    <property type="match status" value="1"/>
</dbReference>
<dbReference type="EMBL" id="JACKXD010000004">
    <property type="protein sequence ID" value="MBB6647073.1"/>
    <property type="molecule type" value="Genomic_DNA"/>
</dbReference>
<dbReference type="InterPro" id="IPR011004">
    <property type="entry name" value="Trimer_LpxA-like_sf"/>
</dbReference>
<accession>A0A7J9SL25</accession>
<sequence length="410" mass="44319">MEIMFADFAHDTLKPLTWTRSVIDVEVGGATLAEHAASRLPLATPVEVFVPEYLHKITTLNEDIYGLERRVVSSVPEGTVVWNPAVLPEGPVKPELASLSPGETLFDGNTIVAMVPDTTVDTHGELLTLAESYTRRTLEIDAVTVRFPWDLDRINGRLLRTEFGRQSSEVPTIDAEVEVLGDRSKLSVGSDVNVDPGVTFDTRNGPILISDGSKISANSRLEGPLYIGKHTKIGAGQSAVIHGNTHVGNVCRVGGEVENLIVHSFTNKYHYGFLGHSVVGSWVNVGAGTTNSDLKNTYGEVVVSHPTEGRQTAGTKVGATIGDHTKAGIQTSIHTGKQVGPCCSLIGRVSEDVPPFTWQDPSGASAERYDVDRAETHCSRMVTRREEHLPEGYARAQRALVRELGSLVLD</sequence>
<comment type="caution">
    <text evidence="3">The sequence shown here is derived from an EMBL/GenBank/DDBJ whole genome shotgun (WGS) entry which is preliminary data.</text>
</comment>
<evidence type="ECO:0000313" key="3">
    <source>
        <dbReference type="EMBL" id="MBB6647073.1"/>
    </source>
</evidence>
<keyword evidence="1" id="KW-0808">Transferase</keyword>
<protein>
    <recommendedName>
        <fullName evidence="5">Glucose-1-phosphate thymidylyltransferase</fullName>
    </recommendedName>
</protein>
<dbReference type="Gene3D" id="2.160.10.10">
    <property type="entry name" value="Hexapeptide repeat proteins"/>
    <property type="match status" value="1"/>
</dbReference>
<gene>
    <name evidence="3" type="ORF">H5V44_12395</name>
</gene>
<dbReference type="GO" id="GO:0016779">
    <property type="term" value="F:nucleotidyltransferase activity"/>
    <property type="evidence" value="ECO:0007669"/>
    <property type="project" value="UniProtKB-ARBA"/>
</dbReference>